<comment type="caution">
    <text evidence="1">The sequence shown here is derived from an EMBL/GenBank/DDBJ whole genome shotgun (WGS) entry which is preliminary data.</text>
</comment>
<dbReference type="HOGENOM" id="CLU_028913_8_1_1"/>
<proteinExistence type="predicted"/>
<evidence type="ECO:0000313" key="1">
    <source>
        <dbReference type="EMBL" id="EXX63145.1"/>
    </source>
</evidence>
<dbReference type="Proteomes" id="UP000022910">
    <property type="component" value="Unassembled WGS sequence"/>
</dbReference>
<accession>A0A015J8G3</accession>
<keyword evidence="2" id="KW-1185">Reference proteome</keyword>
<dbReference type="OrthoDB" id="2381652at2759"/>
<name>A0A015J8G3_RHIIW</name>
<protein>
    <recommendedName>
        <fullName evidence="3">F-box domain-containing protein</fullName>
    </recommendedName>
</protein>
<gene>
    <name evidence="1" type="ORF">RirG_155020</name>
</gene>
<evidence type="ECO:0000313" key="2">
    <source>
        <dbReference type="Proteomes" id="UP000022910"/>
    </source>
</evidence>
<dbReference type="EMBL" id="JEMT01024083">
    <property type="protein sequence ID" value="EXX63145.1"/>
    <property type="molecule type" value="Genomic_DNA"/>
</dbReference>
<evidence type="ECO:0008006" key="3">
    <source>
        <dbReference type="Google" id="ProtNLM"/>
    </source>
</evidence>
<sequence length="495" mass="59610">MSKLNKHILFLIFEELQNNSKFLFSCLMVNRIWCETVIPTLWRNPWCYSINYKKISLYSIITSYLSDDIKELLTKRGILILGQSLAFDYLSFCRNINIKVIDDIISIGSSLEYNRFYLQEEIYSLLVKKCPEIKYLNICGTYEIVYHPEAKVRLESLCELTCDTLIDSRYFYRLAHICQQIQRIIIINKNLKANQGTIKLIEFQKNLKYFKWVDEFEVEDDGICYWEVLEDPYTGIFNVLKKHANTLNHFDINLRYEYDDYFDYYDIYNECNYTFLHYALLELHNLKILEINSPIFLNNDVFNKKLEMVAYRNLEILEIGFTDIYQVNCMIKNSLCLRELRINDFHWNDVNFYNYSLEFIRTICENCLLIEYLTIPVFPLLENHFIEFEKLLKKCQKLQSLNFKETYYESGRELEFGDYLSNVLIREASTNLREIRIPYNIEFSLKTLETFLEKWKGRPAVSLYFDSAYFYRKDNSYMKLFDKYKIEKVIKDINV</sequence>
<organism evidence="1 2">
    <name type="scientific">Rhizophagus irregularis (strain DAOM 197198w)</name>
    <name type="common">Glomus intraradices</name>
    <dbReference type="NCBI Taxonomy" id="1432141"/>
    <lineage>
        <taxon>Eukaryota</taxon>
        <taxon>Fungi</taxon>
        <taxon>Fungi incertae sedis</taxon>
        <taxon>Mucoromycota</taxon>
        <taxon>Glomeromycotina</taxon>
        <taxon>Glomeromycetes</taxon>
        <taxon>Glomerales</taxon>
        <taxon>Glomeraceae</taxon>
        <taxon>Rhizophagus</taxon>
    </lineage>
</organism>
<reference evidence="1 2" key="1">
    <citation type="submission" date="2014-02" db="EMBL/GenBank/DDBJ databases">
        <title>Single nucleus genome sequencing reveals high similarity among nuclei of an endomycorrhizal fungus.</title>
        <authorList>
            <person name="Lin K."/>
            <person name="Geurts R."/>
            <person name="Zhang Z."/>
            <person name="Limpens E."/>
            <person name="Saunders D.G."/>
            <person name="Mu D."/>
            <person name="Pang E."/>
            <person name="Cao H."/>
            <person name="Cha H."/>
            <person name="Lin T."/>
            <person name="Zhou Q."/>
            <person name="Shang Y."/>
            <person name="Li Y."/>
            <person name="Ivanov S."/>
            <person name="Sharma T."/>
            <person name="Velzen R.V."/>
            <person name="Ruijter N.D."/>
            <person name="Aanen D.K."/>
            <person name="Win J."/>
            <person name="Kamoun S."/>
            <person name="Bisseling T."/>
            <person name="Huang S."/>
        </authorList>
    </citation>
    <scope>NUCLEOTIDE SEQUENCE [LARGE SCALE GENOMIC DNA]</scope>
    <source>
        <strain evidence="2">DAOM197198w</strain>
    </source>
</reference>
<dbReference type="SUPFAM" id="SSF52047">
    <property type="entry name" value="RNI-like"/>
    <property type="match status" value="1"/>
</dbReference>
<dbReference type="AlphaFoldDB" id="A0A015J8G3"/>